<dbReference type="SUPFAM" id="SSF52467">
    <property type="entry name" value="DHS-like NAD/FAD-binding domain"/>
    <property type="match status" value="1"/>
</dbReference>
<dbReference type="InterPro" id="IPR029035">
    <property type="entry name" value="DHS-like_NAD/FAD-binding_dom"/>
</dbReference>
<dbReference type="InterPro" id="IPR026590">
    <property type="entry name" value="Ssirtuin_cat_dom"/>
</dbReference>
<feature type="domain" description="Deacetylase sirtuin-type" evidence="5">
    <location>
        <begin position="1"/>
        <end position="235"/>
    </location>
</feature>
<proteinExistence type="inferred from homology"/>
<dbReference type="GO" id="GO:0036054">
    <property type="term" value="F:protein-malonyllysine demalonylase activity"/>
    <property type="evidence" value="ECO:0007669"/>
    <property type="project" value="InterPro"/>
</dbReference>
<comment type="catalytic activity">
    <reaction evidence="3">
        <text>N(6)-succinyl-L-lysyl-[protein] + NAD(+) + H2O = 2''-O-succinyl-ADP-D-ribose + nicotinamide + L-lysyl-[protein]</text>
        <dbReference type="Rhea" id="RHEA:47668"/>
        <dbReference type="Rhea" id="RHEA-COMP:9752"/>
        <dbReference type="Rhea" id="RHEA-COMP:11877"/>
        <dbReference type="ChEBI" id="CHEBI:15377"/>
        <dbReference type="ChEBI" id="CHEBI:17154"/>
        <dbReference type="ChEBI" id="CHEBI:29969"/>
        <dbReference type="ChEBI" id="CHEBI:57540"/>
        <dbReference type="ChEBI" id="CHEBI:87830"/>
        <dbReference type="ChEBI" id="CHEBI:87832"/>
    </reaction>
</comment>
<dbReference type="PROSITE" id="PS50305">
    <property type="entry name" value="SIRTUIN"/>
    <property type="match status" value="1"/>
</dbReference>
<dbReference type="InterPro" id="IPR027546">
    <property type="entry name" value="Sirtuin_class_III"/>
</dbReference>
<keyword evidence="1" id="KW-0808">Transferase</keyword>
<dbReference type="Pfam" id="PF02146">
    <property type="entry name" value="SIR2"/>
    <property type="match status" value="1"/>
</dbReference>
<organism evidence="6 7">
    <name type="scientific">Sinobacterium caligoides</name>
    <dbReference type="NCBI Taxonomy" id="933926"/>
    <lineage>
        <taxon>Bacteria</taxon>
        <taxon>Pseudomonadati</taxon>
        <taxon>Pseudomonadota</taxon>
        <taxon>Gammaproteobacteria</taxon>
        <taxon>Cellvibrionales</taxon>
        <taxon>Spongiibacteraceae</taxon>
        <taxon>Sinobacterium</taxon>
    </lineage>
</organism>
<dbReference type="CDD" id="cd01412">
    <property type="entry name" value="SIRT5_Af1_CobB"/>
    <property type="match status" value="1"/>
</dbReference>
<comment type="subcellular location">
    <subcellularLocation>
        <location evidence="3">Cytoplasm</location>
    </subcellularLocation>
</comment>
<reference evidence="6 7" key="1">
    <citation type="submission" date="2018-11" db="EMBL/GenBank/DDBJ databases">
        <title>Genomic Encyclopedia of Type Strains, Phase IV (KMG-IV): sequencing the most valuable type-strain genomes for metagenomic binning, comparative biology and taxonomic classification.</title>
        <authorList>
            <person name="Goeker M."/>
        </authorList>
    </citation>
    <scope>NUCLEOTIDE SEQUENCE [LARGE SCALE GENOMIC DNA]</scope>
    <source>
        <strain evidence="6 7">DSM 100316</strain>
    </source>
</reference>
<feature type="binding site" evidence="3">
    <location>
        <position position="136"/>
    </location>
    <ligand>
        <name>Zn(2+)</name>
        <dbReference type="ChEBI" id="CHEBI:29105"/>
    </ligand>
</feature>
<comment type="similarity">
    <text evidence="3">Belongs to the sirtuin family. Class III subfamily.</text>
</comment>
<dbReference type="Gene3D" id="3.30.1600.10">
    <property type="entry name" value="SIR2/SIRT2 'Small Domain"/>
    <property type="match status" value="1"/>
</dbReference>
<dbReference type="PANTHER" id="PTHR11085:SF4">
    <property type="entry name" value="NAD-DEPENDENT PROTEIN DEACYLASE"/>
    <property type="match status" value="1"/>
</dbReference>
<name>A0A3N2DE72_9GAMM</name>
<dbReference type="Gene3D" id="3.40.50.1220">
    <property type="entry name" value="TPP-binding domain"/>
    <property type="match status" value="1"/>
</dbReference>
<evidence type="ECO:0000313" key="6">
    <source>
        <dbReference type="EMBL" id="ROR97958.1"/>
    </source>
</evidence>
<sequence>MSHAIVILTGAGISAESGLQTFRAADGLWENHRIEDVATPEGFAKDPLKVQAFYNTRRQQLLSDEVSANPAHYALAKLEREFPGEVLIVTQNIDDLHERAGSQNVLHMHGELLQMRCVESGQVFPVHDDITAEQRCACCQKAGTLRPNIVWFGEMPLGMSKIEQAIQRCDHFVAIGTSGHVYPAAGFVAEANSSGAHSLEINLEPSLVNSAFQQTLIGKASVRVPEWVEQQLSGLK</sequence>
<evidence type="ECO:0000256" key="2">
    <source>
        <dbReference type="ARBA" id="ARBA00023027"/>
    </source>
</evidence>
<dbReference type="HAMAP" id="MF_01121">
    <property type="entry name" value="Sirtuin_ClassIII"/>
    <property type="match status" value="1"/>
</dbReference>
<comment type="caution">
    <text evidence="3 4">Lacks conserved residue(s) required for the propagation of feature annotation.</text>
</comment>
<keyword evidence="3" id="KW-0862">Zinc</keyword>
<keyword evidence="3" id="KW-0479">Metal-binding</keyword>
<accession>A0A3N2DE72</accession>
<protein>
    <recommendedName>
        <fullName evidence="3">NAD-dependent protein deacylase</fullName>
        <ecNumber evidence="3">2.3.1.286</ecNumber>
    </recommendedName>
    <alternativeName>
        <fullName evidence="3">Regulatory protein SIR2 homolog</fullName>
    </alternativeName>
</protein>
<dbReference type="Proteomes" id="UP000275394">
    <property type="component" value="Unassembled WGS sequence"/>
</dbReference>
<feature type="binding site" evidence="3">
    <location>
        <begin position="176"/>
        <end position="178"/>
    </location>
    <ligand>
        <name>NAD(+)</name>
        <dbReference type="ChEBI" id="CHEBI:57540"/>
    </ligand>
</feature>
<evidence type="ECO:0000259" key="5">
    <source>
        <dbReference type="PROSITE" id="PS50305"/>
    </source>
</evidence>
<gene>
    <name evidence="3" type="primary">cobB</name>
    <name evidence="6" type="ORF">EDC56_3627</name>
</gene>
<dbReference type="PANTHER" id="PTHR11085">
    <property type="entry name" value="NAD-DEPENDENT PROTEIN DEACYLASE SIRTUIN-5, MITOCHONDRIAL-RELATED"/>
    <property type="match status" value="1"/>
</dbReference>
<evidence type="ECO:0000256" key="1">
    <source>
        <dbReference type="ARBA" id="ARBA00022679"/>
    </source>
</evidence>
<feature type="binding site" evidence="3">
    <location>
        <begin position="10"/>
        <end position="29"/>
    </location>
    <ligand>
        <name>NAD(+)</name>
        <dbReference type="ChEBI" id="CHEBI:57540"/>
    </ligand>
</feature>
<dbReference type="EMBL" id="RKHR01000008">
    <property type="protein sequence ID" value="ROR97958.1"/>
    <property type="molecule type" value="Genomic_DNA"/>
</dbReference>
<feature type="binding site" evidence="3">
    <location>
        <position position="57"/>
    </location>
    <ligand>
        <name>substrate</name>
    </ligand>
</feature>
<dbReference type="GO" id="GO:0017136">
    <property type="term" value="F:histone deacetylase activity, NAD-dependent"/>
    <property type="evidence" value="ECO:0007669"/>
    <property type="project" value="TreeGrafter"/>
</dbReference>
<dbReference type="InterPro" id="IPR026591">
    <property type="entry name" value="Sirtuin_cat_small_dom_sf"/>
</dbReference>
<evidence type="ECO:0000313" key="7">
    <source>
        <dbReference type="Proteomes" id="UP000275394"/>
    </source>
</evidence>
<keyword evidence="7" id="KW-1185">Reference proteome</keyword>
<dbReference type="InterPro" id="IPR050134">
    <property type="entry name" value="NAD-dep_sirtuin_deacylases"/>
</dbReference>
<dbReference type="InterPro" id="IPR003000">
    <property type="entry name" value="Sirtuin"/>
</dbReference>
<dbReference type="NCBIfam" id="NF001755">
    <property type="entry name" value="PRK00481.1-5"/>
    <property type="match status" value="1"/>
</dbReference>
<feature type="binding site" evidence="3">
    <location>
        <position position="117"/>
    </location>
    <ligand>
        <name>Zn(2+)</name>
        <dbReference type="ChEBI" id="CHEBI:29105"/>
    </ligand>
</feature>
<feature type="binding site" evidence="3">
    <location>
        <position position="220"/>
    </location>
    <ligand>
        <name>NAD(+)</name>
        <dbReference type="ChEBI" id="CHEBI:57540"/>
    </ligand>
</feature>
<evidence type="ECO:0000256" key="4">
    <source>
        <dbReference type="PROSITE-ProRule" id="PRU00236"/>
    </source>
</evidence>
<comment type="catalytic activity">
    <reaction evidence="3">
        <text>N(6)-acetyl-L-lysyl-[protein] + NAD(+) + H2O = 2''-O-acetyl-ADP-D-ribose + nicotinamide + L-lysyl-[protein]</text>
        <dbReference type="Rhea" id="RHEA:43636"/>
        <dbReference type="Rhea" id="RHEA-COMP:9752"/>
        <dbReference type="Rhea" id="RHEA-COMP:10731"/>
        <dbReference type="ChEBI" id="CHEBI:15377"/>
        <dbReference type="ChEBI" id="CHEBI:17154"/>
        <dbReference type="ChEBI" id="CHEBI:29969"/>
        <dbReference type="ChEBI" id="CHEBI:57540"/>
        <dbReference type="ChEBI" id="CHEBI:61930"/>
        <dbReference type="ChEBI" id="CHEBI:83767"/>
        <dbReference type="EC" id="2.3.1.286"/>
    </reaction>
</comment>
<comment type="domain">
    <text evidence="3">2 residues (Tyr-54 and Arg-57) present in a large hydrophobic pocket are probably involved in substrate specificity. They are important for desuccinylation activity, but dispensable for deacetylation activity.</text>
</comment>
<feature type="binding site" evidence="3">
    <location>
        <begin position="91"/>
        <end position="94"/>
    </location>
    <ligand>
        <name>NAD(+)</name>
        <dbReference type="ChEBI" id="CHEBI:57540"/>
    </ligand>
</feature>
<keyword evidence="2 3" id="KW-0520">NAD</keyword>
<dbReference type="GO" id="GO:0005737">
    <property type="term" value="C:cytoplasm"/>
    <property type="evidence" value="ECO:0007669"/>
    <property type="project" value="UniProtKB-SubCell"/>
</dbReference>
<comment type="caution">
    <text evidence="6">The sequence shown here is derived from an EMBL/GenBank/DDBJ whole genome shotgun (WGS) entry which is preliminary data.</text>
</comment>
<dbReference type="EC" id="2.3.1.286" evidence="3"/>
<dbReference type="GO" id="GO:0070403">
    <property type="term" value="F:NAD+ binding"/>
    <property type="evidence" value="ECO:0007669"/>
    <property type="project" value="UniProtKB-UniRule"/>
</dbReference>
<dbReference type="RefSeq" id="WP_245980742.1">
    <property type="nucleotide sequence ID" value="NZ_RKHR01000008.1"/>
</dbReference>
<dbReference type="GO" id="GO:0036055">
    <property type="term" value="F:protein-succinyllysine desuccinylase activity"/>
    <property type="evidence" value="ECO:0007669"/>
    <property type="project" value="UniProtKB-UniRule"/>
</dbReference>
<comment type="function">
    <text evidence="3">NAD-dependent lysine deacetylase and desuccinylase that specifically removes acetyl and succinyl groups on target proteins. Modulates the activities of several proteins which are inactive in their acylated form.</text>
</comment>
<feature type="active site" description="Proton acceptor" evidence="3">
    <location>
        <position position="109"/>
    </location>
</feature>
<dbReference type="AlphaFoldDB" id="A0A3N2DE72"/>
<evidence type="ECO:0000256" key="3">
    <source>
        <dbReference type="HAMAP-Rule" id="MF_01121"/>
    </source>
</evidence>
<dbReference type="GO" id="GO:0008270">
    <property type="term" value="F:zinc ion binding"/>
    <property type="evidence" value="ECO:0007669"/>
    <property type="project" value="UniProtKB-UniRule"/>
</dbReference>
<comment type="cofactor">
    <cofactor evidence="3">
        <name>Zn(2+)</name>
        <dbReference type="ChEBI" id="CHEBI:29105"/>
    </cofactor>
    <text evidence="3">Binds 1 zinc ion per subunit.</text>
</comment>
<feature type="binding site" evidence="3">
    <location>
        <position position="54"/>
    </location>
    <ligand>
        <name>substrate</name>
    </ligand>
</feature>
<keyword evidence="3" id="KW-0963">Cytoplasm</keyword>
<feature type="binding site" evidence="3">
    <location>
        <begin position="202"/>
        <end position="204"/>
    </location>
    <ligand>
        <name>NAD(+)</name>
        <dbReference type="ChEBI" id="CHEBI:57540"/>
    </ligand>
</feature>